<dbReference type="EMBL" id="ACLR01000244">
    <property type="protein sequence ID" value="EEK15868.1"/>
    <property type="molecule type" value="Genomic_DNA"/>
</dbReference>
<comment type="caution">
    <text evidence="1">The sequence shown here is derived from an EMBL/GenBank/DDBJ whole genome shotgun (WGS) entry which is preliminary data.</text>
</comment>
<dbReference type="Proteomes" id="UP000003303">
    <property type="component" value="Unassembled WGS sequence"/>
</dbReference>
<evidence type="ECO:0000313" key="1">
    <source>
        <dbReference type="EMBL" id="EEK15868.1"/>
    </source>
</evidence>
<name>C2MEI4_9PORP</name>
<sequence>MTFSFVPVDVYEKDPEFDNNPNPLKPIPTVVTYTWQERINGKITREESHTVKLYDPDNQALYKSKEYKSKIN</sequence>
<protein>
    <submittedName>
        <fullName evidence="1">Uncharacterized protein</fullName>
    </submittedName>
</protein>
<proteinExistence type="predicted"/>
<keyword evidence="2" id="KW-1185">Reference proteome</keyword>
<reference evidence="1 2" key="1">
    <citation type="submission" date="2009-04" db="EMBL/GenBank/DDBJ databases">
        <authorList>
            <person name="Sebastian Y."/>
            <person name="Madupu R."/>
            <person name="Durkin A.S."/>
            <person name="Torralba M."/>
            <person name="Methe B."/>
            <person name="Sutton G.G."/>
            <person name="Strausberg R.L."/>
            <person name="Nelson K.E."/>
        </authorList>
    </citation>
    <scope>NUCLEOTIDE SEQUENCE [LARGE SCALE GENOMIC DNA]</scope>
    <source>
        <strain evidence="1 2">60-3</strain>
    </source>
</reference>
<accession>C2MEI4</accession>
<organism evidence="1 2">
    <name type="scientific">Porphyromonas uenonis 60-3</name>
    <dbReference type="NCBI Taxonomy" id="596327"/>
    <lineage>
        <taxon>Bacteria</taxon>
        <taxon>Pseudomonadati</taxon>
        <taxon>Bacteroidota</taxon>
        <taxon>Bacteroidia</taxon>
        <taxon>Bacteroidales</taxon>
        <taxon>Porphyromonadaceae</taxon>
        <taxon>Porphyromonas</taxon>
    </lineage>
</organism>
<gene>
    <name evidence="1" type="ORF">PORUE0001_0728</name>
</gene>
<evidence type="ECO:0000313" key="2">
    <source>
        <dbReference type="Proteomes" id="UP000003303"/>
    </source>
</evidence>
<dbReference type="AlphaFoldDB" id="C2MEI4"/>